<gene>
    <name evidence="1" type="ORF">I551_1347</name>
</gene>
<accession>A0ABN0R4Z1</accession>
<dbReference type="EMBL" id="JAOL01000080">
    <property type="protein sequence ID" value="EUA92169.1"/>
    <property type="molecule type" value="Genomic_DNA"/>
</dbReference>
<protein>
    <submittedName>
        <fullName evidence="1">Uncharacterized protein</fullName>
    </submittedName>
</protein>
<name>A0ABN0R4Z1_MYCUL</name>
<evidence type="ECO:0000313" key="2">
    <source>
        <dbReference type="Proteomes" id="UP000020681"/>
    </source>
</evidence>
<evidence type="ECO:0000313" key="1">
    <source>
        <dbReference type="EMBL" id="EUA92169.1"/>
    </source>
</evidence>
<comment type="caution">
    <text evidence="1">The sequence shown here is derived from an EMBL/GenBank/DDBJ whole genome shotgun (WGS) entry which is preliminary data.</text>
</comment>
<reference evidence="1 2" key="1">
    <citation type="submission" date="2014-01" db="EMBL/GenBank/DDBJ databases">
        <authorList>
            <person name="Dobos K."/>
            <person name="Lenaerts A."/>
            <person name="Ordway D."/>
            <person name="DeGroote M.A."/>
            <person name="Parker T."/>
            <person name="Sizemore C."/>
            <person name="Tallon L.J."/>
            <person name="Sadzewicz L.K."/>
            <person name="Sengamalay N."/>
            <person name="Fraser C.M."/>
            <person name="Hine E."/>
            <person name="Shefchek K.A."/>
            <person name="Das S.P."/>
            <person name="Tettelin H."/>
        </authorList>
    </citation>
    <scope>NUCLEOTIDE SEQUENCE [LARGE SCALE GENOMIC DNA]</scope>
    <source>
        <strain evidence="1 2">Harvey</strain>
    </source>
</reference>
<proteinExistence type="predicted"/>
<keyword evidence="2" id="KW-1185">Reference proteome</keyword>
<sequence>MDTGPRAPLIRIAAPAIRLNGRADVLPTLRALPARLA</sequence>
<organism evidence="1 2">
    <name type="scientific">Mycobacterium ulcerans str. Harvey</name>
    <dbReference type="NCBI Taxonomy" id="1299332"/>
    <lineage>
        <taxon>Bacteria</taxon>
        <taxon>Bacillati</taxon>
        <taxon>Actinomycetota</taxon>
        <taxon>Actinomycetes</taxon>
        <taxon>Mycobacteriales</taxon>
        <taxon>Mycobacteriaceae</taxon>
        <taxon>Mycobacterium</taxon>
        <taxon>Mycobacterium ulcerans group</taxon>
    </lineage>
</organism>
<dbReference type="Proteomes" id="UP000020681">
    <property type="component" value="Unassembled WGS sequence"/>
</dbReference>